<dbReference type="EMBL" id="JAUSRO010000007">
    <property type="protein sequence ID" value="MDP9900333.1"/>
    <property type="molecule type" value="Genomic_DNA"/>
</dbReference>
<organism evidence="3 4">
    <name type="scientific">Variovorax ginsengisoli</name>
    <dbReference type="NCBI Taxonomy" id="363844"/>
    <lineage>
        <taxon>Bacteria</taxon>
        <taxon>Pseudomonadati</taxon>
        <taxon>Pseudomonadota</taxon>
        <taxon>Betaproteobacteria</taxon>
        <taxon>Burkholderiales</taxon>
        <taxon>Comamonadaceae</taxon>
        <taxon>Variovorax</taxon>
    </lineage>
</organism>
<keyword evidence="2" id="KW-0732">Signal</keyword>
<dbReference type="InterPro" id="IPR005064">
    <property type="entry name" value="BUG"/>
</dbReference>
<dbReference type="RefSeq" id="WP_307690139.1">
    <property type="nucleotide sequence ID" value="NZ_JAUSRO010000007.1"/>
</dbReference>
<feature type="signal peptide" evidence="2">
    <location>
        <begin position="1"/>
        <end position="24"/>
    </location>
</feature>
<protein>
    <submittedName>
        <fullName evidence="3">Tripartite-type tricarboxylate transporter receptor subunit TctC</fullName>
    </submittedName>
</protein>
<evidence type="ECO:0000313" key="4">
    <source>
        <dbReference type="Proteomes" id="UP001226867"/>
    </source>
</evidence>
<dbReference type="InterPro" id="IPR042100">
    <property type="entry name" value="Bug_dom1"/>
</dbReference>
<dbReference type="Gene3D" id="3.40.190.10">
    <property type="entry name" value="Periplasmic binding protein-like II"/>
    <property type="match status" value="1"/>
</dbReference>
<evidence type="ECO:0000256" key="2">
    <source>
        <dbReference type="SAM" id="SignalP"/>
    </source>
</evidence>
<dbReference type="PIRSF" id="PIRSF017082">
    <property type="entry name" value="YflP"/>
    <property type="match status" value="1"/>
</dbReference>
<reference evidence="3 4" key="1">
    <citation type="submission" date="2023-07" db="EMBL/GenBank/DDBJ databases">
        <title>Sorghum-associated microbial communities from plants grown in Nebraska, USA.</title>
        <authorList>
            <person name="Schachtman D."/>
        </authorList>
    </citation>
    <scope>NUCLEOTIDE SEQUENCE [LARGE SCALE GENOMIC DNA]</scope>
    <source>
        <strain evidence="3 4">DS1607</strain>
    </source>
</reference>
<dbReference type="Proteomes" id="UP001226867">
    <property type="component" value="Unassembled WGS sequence"/>
</dbReference>
<keyword evidence="4" id="KW-1185">Reference proteome</keyword>
<name>A0ABT9S903_9BURK</name>
<dbReference type="SUPFAM" id="SSF53850">
    <property type="entry name" value="Periplasmic binding protein-like II"/>
    <property type="match status" value="1"/>
</dbReference>
<sequence>METDKLKRRTFGRLTLRITQLALASLPFAAAAQNAPAPAWPTRPVTVVVPFAPGGGTDIAGRLLAVRLGQKWGQTVVVDNRTGAGGVVGAELVAKAKPDGYTLLIGNVGTQSINPSLYKLTYDADKAFAPISLFAELPFAFVVNPSLPAKTPKELIALAKAAPEKYTYASSGSGGSPHLTAEIFQQATGVKFVHVPYKGGGPAMSDLMAGHVDMLFASILETSGYVKTGKLRALAVTSAQRSPAMPDVPTLAELGVPNAESGSWVALLAPAGTPQALVDRISADVKDIVATEDMRKALIGQGATPRGSTPAELQKTIDVDKLRYGQVIKAGGVRVD</sequence>
<evidence type="ECO:0000313" key="3">
    <source>
        <dbReference type="EMBL" id="MDP9900333.1"/>
    </source>
</evidence>
<dbReference type="PANTHER" id="PTHR42928:SF5">
    <property type="entry name" value="BLR1237 PROTEIN"/>
    <property type="match status" value="1"/>
</dbReference>
<keyword evidence="3" id="KW-0675">Receptor</keyword>
<dbReference type="CDD" id="cd07012">
    <property type="entry name" value="PBP2_Bug_TTT"/>
    <property type="match status" value="1"/>
</dbReference>
<dbReference type="Gene3D" id="3.40.190.150">
    <property type="entry name" value="Bordetella uptake gene, domain 1"/>
    <property type="match status" value="1"/>
</dbReference>
<evidence type="ECO:0000256" key="1">
    <source>
        <dbReference type="ARBA" id="ARBA00006987"/>
    </source>
</evidence>
<gene>
    <name evidence="3" type="ORF">J2W36_002596</name>
</gene>
<proteinExistence type="inferred from homology"/>
<comment type="caution">
    <text evidence="3">The sequence shown here is derived from an EMBL/GenBank/DDBJ whole genome shotgun (WGS) entry which is preliminary data.</text>
</comment>
<dbReference type="Pfam" id="PF03401">
    <property type="entry name" value="TctC"/>
    <property type="match status" value="1"/>
</dbReference>
<accession>A0ABT9S903</accession>
<dbReference type="PANTHER" id="PTHR42928">
    <property type="entry name" value="TRICARBOXYLATE-BINDING PROTEIN"/>
    <property type="match status" value="1"/>
</dbReference>
<feature type="chain" id="PRO_5045802875" evidence="2">
    <location>
        <begin position="25"/>
        <end position="336"/>
    </location>
</feature>
<comment type="similarity">
    <text evidence="1">Belongs to the UPF0065 (bug) family.</text>
</comment>